<dbReference type="AlphaFoldDB" id="A0A4U9HLB4"/>
<dbReference type="InterPro" id="IPR010144">
    <property type="entry name" value="CRISPR-assoc_prot_Csd1-typ"/>
</dbReference>
<reference evidence="1 2" key="1">
    <citation type="submission" date="2019-05" db="EMBL/GenBank/DDBJ databases">
        <authorList>
            <consortium name="Pathogen Informatics"/>
        </authorList>
    </citation>
    <scope>NUCLEOTIDE SEQUENCE [LARGE SCALE GENOMIC DNA]</scope>
    <source>
        <strain evidence="1 2">NCTC12971</strain>
    </source>
</reference>
<dbReference type="GeneID" id="61766665"/>
<organism evidence="1 2">
    <name type="scientific">Serratia rubidaea</name>
    <name type="common">Serratia marinorubra</name>
    <dbReference type="NCBI Taxonomy" id="61652"/>
    <lineage>
        <taxon>Bacteria</taxon>
        <taxon>Pseudomonadati</taxon>
        <taxon>Pseudomonadota</taxon>
        <taxon>Gammaproteobacteria</taxon>
        <taxon>Enterobacterales</taxon>
        <taxon>Yersiniaceae</taxon>
        <taxon>Serratia</taxon>
    </lineage>
</organism>
<name>A0A4U9HLB4_SERRU</name>
<sequence>MILQALCDYYQRKQAEPNTALAPFGFEEKGIPFLVVIDRDGRFIQFEDTRAMERKKPIPRRFMVAKSVKKSSGVAANLLWDPANYVLGIDQKDKPQRTEQQRQSFIEQIRLLLGDAVTDVGVAAVLRFYERPEQNLTADLHWAEIIETNPVMTFSLLEDGGQIVFHRPAVLAAYQQSINLQGDVASRCLVNGKVLPVARLHPSIRGVWGAHSSGASLVSFNKDAFRSWGKEQGANSPISERAAFEYTTALNYLLETNSPNRMQLGETSVVCWAAQDHPLETLLPFIFADSPKDDPDRNVRAVTKLGDSVHNGLYQGTGATERFYLLGLSPNAARVAIRFWLVGTVADFAQRLWQWLDDIELAGSSDSPRRPSLKTLLRSTALLGKEENLPPHWVGEVVRAILSGSPLPAALLTGVLIRIKAESGAVNGYRTALIKAWLNRYFRQQKFKEVTVALNLEEDRIGYLLGRLFAVLEKLQTDASPGLNATIRDRYYSSASCTPKAVFGTLMRLHTHHLKKLDKPGYRIAAQNRIQEIIAAITDFPAHLDLTQQGLFAIGYYHQRQDLTPKKTSTQGEAA</sequence>
<dbReference type="NCBIfam" id="TIGR01863">
    <property type="entry name" value="cas_Csd1"/>
    <property type="match status" value="1"/>
</dbReference>
<dbReference type="Pfam" id="PF09709">
    <property type="entry name" value="Cas_Csd1"/>
    <property type="match status" value="1"/>
</dbReference>
<proteinExistence type="predicted"/>
<gene>
    <name evidence="1" type="ORF">NCTC12971_03880</name>
</gene>
<dbReference type="RefSeq" id="WP_054305177.1">
    <property type="nucleotide sequence ID" value="NZ_CAMIPJ010000001.1"/>
</dbReference>
<dbReference type="Proteomes" id="UP000307968">
    <property type="component" value="Chromosome"/>
</dbReference>
<dbReference type="CDD" id="cd09757">
    <property type="entry name" value="Cas8c_I-C"/>
    <property type="match status" value="1"/>
</dbReference>
<dbReference type="EMBL" id="LR590463">
    <property type="protein sequence ID" value="VTP65058.1"/>
    <property type="molecule type" value="Genomic_DNA"/>
</dbReference>
<evidence type="ECO:0000313" key="1">
    <source>
        <dbReference type="EMBL" id="VTP65058.1"/>
    </source>
</evidence>
<protein>
    <submittedName>
        <fullName evidence="1">CRISPR-associated protein Cas8c/Csd1, subtype I-C/DVULG</fullName>
    </submittedName>
</protein>
<evidence type="ECO:0000313" key="2">
    <source>
        <dbReference type="Proteomes" id="UP000307968"/>
    </source>
</evidence>
<accession>A0A4U9HLB4</accession>